<evidence type="ECO:0000256" key="1">
    <source>
        <dbReference type="SAM" id="MobiDB-lite"/>
    </source>
</evidence>
<dbReference type="AlphaFoldDB" id="A0A645BYZ7"/>
<accession>A0A645BYZ7</accession>
<protein>
    <submittedName>
        <fullName evidence="2">Uncharacterized protein</fullName>
    </submittedName>
</protein>
<sequence>MVGVDTREQPAVRKITPIDRGDLQQQKVALFPAEGLVVYLELIDVKINDVQTICVGGGPFSQAALEAGLAEGSRKLVIVEKVLDPLHRTALRDRGEGERDDHYGKQDQRQHEHVGRHLFDDSP</sequence>
<evidence type="ECO:0000313" key="2">
    <source>
        <dbReference type="EMBL" id="MPM70328.1"/>
    </source>
</evidence>
<feature type="region of interest" description="Disordered" evidence="1">
    <location>
        <begin position="89"/>
        <end position="123"/>
    </location>
</feature>
<proteinExistence type="predicted"/>
<reference evidence="2" key="1">
    <citation type="submission" date="2019-08" db="EMBL/GenBank/DDBJ databases">
        <authorList>
            <person name="Kucharzyk K."/>
            <person name="Murdoch R.W."/>
            <person name="Higgins S."/>
            <person name="Loffler F."/>
        </authorList>
    </citation>
    <scope>NUCLEOTIDE SEQUENCE</scope>
</reference>
<comment type="caution">
    <text evidence="2">The sequence shown here is derived from an EMBL/GenBank/DDBJ whole genome shotgun (WGS) entry which is preliminary data.</text>
</comment>
<name>A0A645BYZ7_9ZZZZ</name>
<gene>
    <name evidence="2" type="ORF">SDC9_117283</name>
</gene>
<organism evidence="2">
    <name type="scientific">bioreactor metagenome</name>
    <dbReference type="NCBI Taxonomy" id="1076179"/>
    <lineage>
        <taxon>unclassified sequences</taxon>
        <taxon>metagenomes</taxon>
        <taxon>ecological metagenomes</taxon>
    </lineage>
</organism>
<dbReference type="EMBL" id="VSSQ01023414">
    <property type="protein sequence ID" value="MPM70328.1"/>
    <property type="molecule type" value="Genomic_DNA"/>
</dbReference>